<dbReference type="GO" id="GO:0003779">
    <property type="term" value="F:actin binding"/>
    <property type="evidence" value="ECO:0007669"/>
    <property type="project" value="TreeGrafter"/>
</dbReference>
<feature type="compositionally biased region" description="Polar residues" evidence="1">
    <location>
        <begin position="670"/>
        <end position="680"/>
    </location>
</feature>
<dbReference type="GO" id="GO:0005875">
    <property type="term" value="C:microtubule associated complex"/>
    <property type="evidence" value="ECO:0007669"/>
    <property type="project" value="TreeGrafter"/>
</dbReference>
<dbReference type="GO" id="GO:0005829">
    <property type="term" value="C:cytosol"/>
    <property type="evidence" value="ECO:0007669"/>
    <property type="project" value="TreeGrafter"/>
</dbReference>
<feature type="compositionally biased region" description="Low complexity" evidence="1">
    <location>
        <begin position="638"/>
        <end position="661"/>
    </location>
</feature>
<feature type="compositionally biased region" description="Low complexity" evidence="1">
    <location>
        <begin position="1972"/>
        <end position="1981"/>
    </location>
</feature>
<feature type="region of interest" description="Disordered" evidence="1">
    <location>
        <begin position="1429"/>
        <end position="1453"/>
    </location>
</feature>
<feature type="compositionally biased region" description="Basic and acidic residues" evidence="1">
    <location>
        <begin position="1828"/>
        <end position="1837"/>
    </location>
</feature>
<dbReference type="GO" id="GO:0007409">
    <property type="term" value="P:axonogenesis"/>
    <property type="evidence" value="ECO:0007669"/>
    <property type="project" value="TreeGrafter"/>
</dbReference>
<feature type="region of interest" description="Disordered" evidence="1">
    <location>
        <begin position="2067"/>
        <end position="2101"/>
    </location>
</feature>
<feature type="compositionally biased region" description="Polar residues" evidence="1">
    <location>
        <begin position="2089"/>
        <end position="2101"/>
    </location>
</feature>
<feature type="compositionally biased region" description="Polar residues" evidence="1">
    <location>
        <begin position="691"/>
        <end position="703"/>
    </location>
</feature>
<dbReference type="GO" id="GO:0030425">
    <property type="term" value="C:dendrite"/>
    <property type="evidence" value="ECO:0007669"/>
    <property type="project" value="TreeGrafter"/>
</dbReference>
<protein>
    <recommendedName>
        <fullName evidence="2">Microtubule-associated protein 1A/B/S-like MBL-like domain-containing protein</fullName>
    </recommendedName>
</protein>
<name>A0AA85J2M5_TRIRE</name>
<feature type="region of interest" description="Disordered" evidence="1">
    <location>
        <begin position="848"/>
        <end position="949"/>
    </location>
</feature>
<dbReference type="InterPro" id="IPR026074">
    <property type="entry name" value="MAP1"/>
</dbReference>
<dbReference type="GO" id="GO:0016358">
    <property type="term" value="P:dendrite development"/>
    <property type="evidence" value="ECO:0007669"/>
    <property type="project" value="TreeGrafter"/>
</dbReference>
<feature type="region of interest" description="Disordered" evidence="1">
    <location>
        <begin position="1265"/>
        <end position="1286"/>
    </location>
</feature>
<feature type="region of interest" description="Disordered" evidence="1">
    <location>
        <begin position="969"/>
        <end position="994"/>
    </location>
</feature>
<dbReference type="Pfam" id="PF25281">
    <property type="entry name" value="MBL_MAP1B"/>
    <property type="match status" value="1"/>
</dbReference>
<dbReference type="WBParaSite" id="TREG1_136490.1">
    <property type="protein sequence ID" value="TREG1_136490.1"/>
    <property type="gene ID" value="TREG1_136490"/>
</dbReference>
<feature type="compositionally biased region" description="Low complexity" evidence="1">
    <location>
        <begin position="1953"/>
        <end position="1964"/>
    </location>
</feature>
<feature type="compositionally biased region" description="Basic and acidic residues" evidence="1">
    <location>
        <begin position="1623"/>
        <end position="1632"/>
    </location>
</feature>
<evidence type="ECO:0000313" key="3">
    <source>
        <dbReference type="Proteomes" id="UP000050795"/>
    </source>
</evidence>
<dbReference type="GO" id="GO:0043025">
    <property type="term" value="C:neuronal cell body"/>
    <property type="evidence" value="ECO:0007669"/>
    <property type="project" value="TreeGrafter"/>
</dbReference>
<feature type="region of interest" description="Disordered" evidence="1">
    <location>
        <begin position="1610"/>
        <end position="1706"/>
    </location>
</feature>
<feature type="compositionally biased region" description="Polar residues" evidence="1">
    <location>
        <begin position="624"/>
        <end position="637"/>
    </location>
</feature>
<evidence type="ECO:0000313" key="4">
    <source>
        <dbReference type="WBParaSite" id="TREG1_136490.1"/>
    </source>
</evidence>
<accession>A0AA85J2M5</accession>
<dbReference type="GO" id="GO:0045202">
    <property type="term" value="C:synapse"/>
    <property type="evidence" value="ECO:0007669"/>
    <property type="project" value="TreeGrafter"/>
</dbReference>
<feature type="compositionally biased region" description="Basic and acidic residues" evidence="1">
    <location>
        <begin position="574"/>
        <end position="585"/>
    </location>
</feature>
<feature type="domain" description="Microtubule-associated protein 1A/B/S-like MBL-like" evidence="2">
    <location>
        <begin position="258"/>
        <end position="331"/>
    </location>
</feature>
<feature type="region of interest" description="Disordered" evidence="1">
    <location>
        <begin position="1811"/>
        <end position="1837"/>
    </location>
</feature>
<feature type="compositionally biased region" description="Polar residues" evidence="1">
    <location>
        <begin position="474"/>
        <end position="548"/>
    </location>
</feature>
<feature type="region of interest" description="Disordered" evidence="1">
    <location>
        <begin position="474"/>
        <end position="703"/>
    </location>
</feature>
<dbReference type="GO" id="GO:0008017">
    <property type="term" value="F:microtubule binding"/>
    <property type="evidence" value="ECO:0007669"/>
    <property type="project" value="InterPro"/>
</dbReference>
<organism evidence="3 4">
    <name type="scientific">Trichobilharzia regenti</name>
    <name type="common">Nasal bird schistosome</name>
    <dbReference type="NCBI Taxonomy" id="157069"/>
    <lineage>
        <taxon>Eukaryota</taxon>
        <taxon>Metazoa</taxon>
        <taxon>Spiralia</taxon>
        <taxon>Lophotrochozoa</taxon>
        <taxon>Platyhelminthes</taxon>
        <taxon>Trematoda</taxon>
        <taxon>Digenea</taxon>
        <taxon>Strigeidida</taxon>
        <taxon>Schistosomatoidea</taxon>
        <taxon>Schistosomatidae</taxon>
        <taxon>Trichobilharzia</taxon>
    </lineage>
</organism>
<proteinExistence type="predicted"/>
<feature type="compositionally biased region" description="Low complexity" evidence="1">
    <location>
        <begin position="981"/>
        <end position="994"/>
    </location>
</feature>
<dbReference type="GO" id="GO:0031114">
    <property type="term" value="P:regulation of microtubule depolymerization"/>
    <property type="evidence" value="ECO:0007669"/>
    <property type="project" value="TreeGrafter"/>
</dbReference>
<feature type="compositionally biased region" description="Low complexity" evidence="1">
    <location>
        <begin position="551"/>
        <end position="572"/>
    </location>
</feature>
<dbReference type="PANTHER" id="PTHR13843:SF12">
    <property type="entry name" value="ATPASE F1_V1_A1 COMPLEX ALPHA_BETA SUBUNIT NUCLEOTIDE-BINDING DOMAIN-CONTAINING PROTEIN"/>
    <property type="match status" value="1"/>
</dbReference>
<feature type="compositionally biased region" description="Acidic residues" evidence="1">
    <location>
        <begin position="1266"/>
        <end position="1276"/>
    </location>
</feature>
<feature type="compositionally biased region" description="Acidic residues" evidence="1">
    <location>
        <begin position="1648"/>
        <end position="1664"/>
    </location>
</feature>
<feature type="compositionally biased region" description="Low complexity" evidence="1">
    <location>
        <begin position="1442"/>
        <end position="1451"/>
    </location>
</feature>
<feature type="region of interest" description="Disordered" evidence="1">
    <location>
        <begin position="1392"/>
        <end position="1414"/>
    </location>
</feature>
<dbReference type="PANTHER" id="PTHR13843">
    <property type="entry name" value="MICROTUBULE-ASSOCIATED PROTEIN"/>
    <property type="match status" value="1"/>
</dbReference>
<feature type="region of interest" description="Disordered" evidence="1">
    <location>
        <begin position="1953"/>
        <end position="1990"/>
    </location>
</feature>
<reference evidence="4" key="2">
    <citation type="submission" date="2023-11" db="UniProtKB">
        <authorList>
            <consortium name="WormBaseParasite"/>
        </authorList>
    </citation>
    <scope>IDENTIFICATION</scope>
</reference>
<dbReference type="GO" id="GO:0005874">
    <property type="term" value="C:microtubule"/>
    <property type="evidence" value="ECO:0007669"/>
    <property type="project" value="InterPro"/>
</dbReference>
<sequence length="2247" mass="247910">MAHESVLIIGGRIDENSSQEKLSKFLYDGLVAAFGGNLDNLDPLFLECLTKSANPTDTKEYGLTLEYALNENILLRVLFNPTSEQLRFGLQEALTHALGSNDSAVVEYPVTPSTLGKASIVYTGQLLGFTGEWLLQDSSFGGNNLMSWLDGEAAMSWWPHLKKFSNFGDQIKLNIFTPIAGSGTCWPVDKSGRPQTLLTQINARMAKLDINIEAVWRLNGKQLNMQGNLSGFQGLRSFVDDIIHRHPISKILTDTDIPSVGTALDVTRPVIYVFPGYGVTSQSSALFTIQGFTALLNGSYTTQTLPNWWPMVKHLPKLDAALIPDWSASNILTYRFIEEALKSEQNGSQILGEILMPPSMNSSTDGLSDISSGLILSPPTSLSGAHHGTWASSASMSGDSIPPSLVLYSKLGWGELKLQPLSLRCGLLLMWESTVHGIPSQHPLCIAIPSVQPANLNPVQCLTRLMKALCQVPQLSGPPSANRTVSGKSTVKSTVKQAPTRTSLIRSTKPALNTTSTVKETLASKTTNNNNVNGRPASTRNISSSSPLHQKPATTTTTTTSTKSPLTAPTSKKPIHEKTTPDAKHHVNNSHGGGAIDAHQKRPTSSTLLEAKKTTKPFTTSTKQQPSVSELTKPSSRPSTAAKSAATLAKSKPSPTTTTTTAERLAAHSNLVNSTTNNNAAKLHTRKTEPTTHSTSSNKLPVKKSTITGAKSNHHAPPPPPSKPITEEAELIPAGTAESKDEINGISAPVAVGIATAAAAVGVTAAVAATATALPHATQNDTLQSPLNDSLELASVDPLLSGWKGSAEDDDNQEKDVDVQGDHQNLSVIDDKEVLTAEVNKFITDEQILIKDTEQSQPQPEEDIQQESMAPPPPPPTATTTTVGGGTGEEELYKVHKVIQENMMLAEESDEQLNHEYESENEAKQPSSHHEEHESEVEVEQHDGEFKQSYNDSLVDESEDLNANVVVEAEEEVEEEEQHLQHYQQQQQAPLPQEQGSLYACDHDDMRTEETTVPYEKDISPEIESNRVEMMQQYKTPFDDVDPGVEQNQPMEIANDDRSHYIVNNNFVQDENQGGIEAEHDNDHHHHHHLQDDIDDEDEVIIHTSEDPTLEEYQLQQQQQDEEEQLAKHFNVNEHGGNQGYMYTPTSLPVCMIEDNNNNNDNNNVEPQENIIDYNTTENVISREEITVKDNAGSGDDACGDESSFNESYYVANNSYFAHTPLGDTVLYVGEGKDPREREEQSGEVFGEAVEVEEETSYLDQTCVHEEEEEQEEGGVEEQTHPDVAINNNESHLLVTDEMMKPTDSDIDVVSSDIPSHMMTMMTTPTKEEPIAEEEVRASDHPAEPEENGGEHREGDVEVITGNHHVESAVPHSEEEYPFDSNEQEKLLHQVEGQPPQHHQEIEEEEDFENEDGKSDIDEMETEFVIKYQKQPQQEQEHVMPTTTTTHNNNNEDMPINYTHPTSIEEVYPVNQYTNEFEHYSNQPVDYEYTGNVMLPSTQTMNAYPVDSSTDNDQGLRDDYSPSSLCEETKKANDEQQQQHTDMLIVTDESVQKVDSTTHDDSSLLINHEGQKFDDNQIDDIYQPEDNITATTTTTTGLLVDTAETITECQPMCSPDSEVSDDSIIRRPDHHQPPQQQQQLEEQHYKEEEGEAEHDDYMPDDNDEQVQQTSVVNSLVSTPNRSLSPNQNIVSSTHPNDDDDEYDQCGVTSVGKQFNEEEQQQQFQQQPHDELLDYSSLAQQAYSSSMLLNNNTNASMIPTTTSMTTDHGDGDGDDDVNTTMGNCMPSEENLNGIATTTTTTTAAFESQLHADLSASSTSPPPPPHQQHLHQEQHSDVDDLKESLNHSMNITSTTAPTTINNNYPYTNGFNLNGGNANGYSGFEQIPTNNQGLDENHHYNYLYNNSNSSIMNQSEQPNQLLETMIDDHDDGADDDHHITTSELLKSAHLSSSHSPYTSLQMFNNNGDDNDDFTGNDQPVATTPKTPPPSATLSVSSLKELDNLNSSNNTKDYHGDIIDHLMQDPHYANTTMATTATTPTADESIFDPIKQWGQPLGLPAPVPPSTTANHHMKVSHAPNVSAKRIRSADTGGKTTSATGDSNELTLPPGPPVYLDVIWVPNYLIRVPQSMIIDFFTRVRSKMYILSGEALHPNIAEALITAKAKWNPDDVAYLCRCDANSSDAVITILPTYEPKEWIRWLETPCGRLDEQKGSDRLTANHFRLLPAVNLCSTQFNAGDMIFECEGLRVEF</sequence>
<dbReference type="InterPro" id="IPR057480">
    <property type="entry name" value="MAP1A/B/S-like_MBL"/>
</dbReference>
<evidence type="ECO:0000256" key="1">
    <source>
        <dbReference type="SAM" id="MobiDB-lite"/>
    </source>
</evidence>
<feature type="region of interest" description="Disordered" evidence="1">
    <location>
        <begin position="1327"/>
        <end position="1353"/>
    </location>
</feature>
<dbReference type="Proteomes" id="UP000050795">
    <property type="component" value="Unassembled WGS sequence"/>
</dbReference>
<feature type="compositionally biased region" description="Polar residues" evidence="1">
    <location>
        <begin position="1665"/>
        <end position="1694"/>
    </location>
</feature>
<evidence type="ECO:0000259" key="2">
    <source>
        <dbReference type="Pfam" id="PF25281"/>
    </source>
</evidence>
<feature type="compositionally biased region" description="Basic and acidic residues" evidence="1">
    <location>
        <begin position="912"/>
        <end position="933"/>
    </location>
</feature>
<dbReference type="GO" id="GO:0000226">
    <property type="term" value="P:microtubule cytoskeleton organization"/>
    <property type="evidence" value="ECO:0007669"/>
    <property type="project" value="InterPro"/>
</dbReference>
<keyword evidence="3" id="KW-1185">Reference proteome</keyword>
<reference evidence="3" key="1">
    <citation type="submission" date="2022-06" db="EMBL/GenBank/DDBJ databases">
        <authorList>
            <person name="Berger JAMES D."/>
            <person name="Berger JAMES D."/>
        </authorList>
    </citation>
    <scope>NUCLEOTIDE SEQUENCE [LARGE SCALE GENOMIC DNA]</scope>
</reference>
<feature type="region of interest" description="Disordered" evidence="1">
    <location>
        <begin position="802"/>
        <end position="824"/>
    </location>
</feature>